<evidence type="ECO:0000259" key="2">
    <source>
        <dbReference type="Pfam" id="PF17667"/>
    </source>
</evidence>
<feature type="region of interest" description="Disordered" evidence="1">
    <location>
        <begin position="847"/>
        <end position="921"/>
    </location>
</feature>
<evidence type="ECO:0000313" key="3">
    <source>
        <dbReference type="EMBL" id="EPS97259.1"/>
    </source>
</evidence>
<evidence type="ECO:0000256" key="1">
    <source>
        <dbReference type="SAM" id="MobiDB-lite"/>
    </source>
</evidence>
<dbReference type="SUPFAM" id="SSF56112">
    <property type="entry name" value="Protein kinase-like (PK-like)"/>
    <property type="match status" value="1"/>
</dbReference>
<dbReference type="eggNOG" id="ENOG502SXF9">
    <property type="taxonomic scope" value="Eukaryota"/>
</dbReference>
<dbReference type="HOGENOM" id="CLU_010865_0_0_1"/>
<dbReference type="Pfam" id="PF17667">
    <property type="entry name" value="Pkinase_fungal"/>
    <property type="match status" value="2"/>
</dbReference>
<dbReference type="InterPro" id="IPR040976">
    <property type="entry name" value="Pkinase_fungal"/>
</dbReference>
<dbReference type="AlphaFoldDB" id="S8FFS8"/>
<dbReference type="STRING" id="743788.S8FFS8"/>
<evidence type="ECO:0000313" key="4">
    <source>
        <dbReference type="Proteomes" id="UP000015241"/>
    </source>
</evidence>
<dbReference type="EMBL" id="KE504177">
    <property type="protein sequence ID" value="EPS97259.1"/>
    <property type="molecule type" value="Genomic_DNA"/>
</dbReference>
<dbReference type="OrthoDB" id="2797568at2759"/>
<name>S8FFS8_FOMSC</name>
<feature type="domain" description="Fungal-type protein kinase" evidence="2">
    <location>
        <begin position="693"/>
        <end position="741"/>
    </location>
</feature>
<feature type="domain" description="Fungal-type protein kinase" evidence="2">
    <location>
        <begin position="216"/>
        <end position="636"/>
    </location>
</feature>
<feature type="region of interest" description="Disordered" evidence="1">
    <location>
        <begin position="442"/>
        <end position="486"/>
    </location>
</feature>
<feature type="region of interest" description="Disordered" evidence="1">
    <location>
        <begin position="1"/>
        <end position="41"/>
    </location>
</feature>
<dbReference type="Proteomes" id="UP000015241">
    <property type="component" value="Unassembled WGS sequence"/>
</dbReference>
<reference evidence="3 4" key="1">
    <citation type="journal article" date="2012" name="Science">
        <title>The Paleozoic origin of enzymatic lignin decomposition reconstructed from 31 fungal genomes.</title>
        <authorList>
            <person name="Floudas D."/>
            <person name="Binder M."/>
            <person name="Riley R."/>
            <person name="Barry K."/>
            <person name="Blanchette R.A."/>
            <person name="Henrissat B."/>
            <person name="Martinez A.T."/>
            <person name="Otillar R."/>
            <person name="Spatafora J.W."/>
            <person name="Yadav J.S."/>
            <person name="Aerts A."/>
            <person name="Benoit I."/>
            <person name="Boyd A."/>
            <person name="Carlson A."/>
            <person name="Copeland A."/>
            <person name="Coutinho P.M."/>
            <person name="de Vries R.P."/>
            <person name="Ferreira P."/>
            <person name="Findley K."/>
            <person name="Foster B."/>
            <person name="Gaskell J."/>
            <person name="Glotzer D."/>
            <person name="Gorecki P."/>
            <person name="Heitman J."/>
            <person name="Hesse C."/>
            <person name="Hori C."/>
            <person name="Igarashi K."/>
            <person name="Jurgens J.A."/>
            <person name="Kallen N."/>
            <person name="Kersten P."/>
            <person name="Kohler A."/>
            <person name="Kuees U."/>
            <person name="Kumar T.K.A."/>
            <person name="Kuo A."/>
            <person name="LaButti K."/>
            <person name="Larrondo L.F."/>
            <person name="Lindquist E."/>
            <person name="Ling A."/>
            <person name="Lombard V."/>
            <person name="Lucas S."/>
            <person name="Lundell T."/>
            <person name="Martin R."/>
            <person name="McLaughlin D.J."/>
            <person name="Morgenstern I."/>
            <person name="Morin E."/>
            <person name="Murat C."/>
            <person name="Nagy L.G."/>
            <person name="Nolan M."/>
            <person name="Ohm R.A."/>
            <person name="Patyshakuliyeva A."/>
            <person name="Rokas A."/>
            <person name="Ruiz-Duenas F.J."/>
            <person name="Sabat G."/>
            <person name="Salamov A."/>
            <person name="Samejima M."/>
            <person name="Schmutz J."/>
            <person name="Slot J.C."/>
            <person name="St John F."/>
            <person name="Stenlid J."/>
            <person name="Sun H."/>
            <person name="Sun S."/>
            <person name="Syed K."/>
            <person name="Tsang A."/>
            <person name="Wiebenga A."/>
            <person name="Young D."/>
            <person name="Pisabarro A."/>
            <person name="Eastwood D.C."/>
            <person name="Martin F."/>
            <person name="Cullen D."/>
            <person name="Grigoriev I.V."/>
            <person name="Hibbett D.S."/>
        </authorList>
    </citation>
    <scope>NUCLEOTIDE SEQUENCE</scope>
    <source>
        <strain evidence="4">FP-58527</strain>
    </source>
</reference>
<dbReference type="InterPro" id="IPR011009">
    <property type="entry name" value="Kinase-like_dom_sf"/>
</dbReference>
<feature type="compositionally biased region" description="Polar residues" evidence="1">
    <location>
        <begin position="24"/>
        <end position="38"/>
    </location>
</feature>
<feature type="compositionally biased region" description="Low complexity" evidence="1">
    <location>
        <begin position="1"/>
        <end position="21"/>
    </location>
</feature>
<organism evidence="3 4">
    <name type="scientific">Fomitopsis schrenkii</name>
    <name type="common">Brown rot fungus</name>
    <dbReference type="NCBI Taxonomy" id="2126942"/>
    <lineage>
        <taxon>Eukaryota</taxon>
        <taxon>Fungi</taxon>
        <taxon>Dikarya</taxon>
        <taxon>Basidiomycota</taxon>
        <taxon>Agaricomycotina</taxon>
        <taxon>Agaricomycetes</taxon>
        <taxon>Polyporales</taxon>
        <taxon>Fomitopsis</taxon>
    </lineage>
</organism>
<feature type="compositionally biased region" description="Basic and acidic residues" evidence="1">
    <location>
        <begin position="447"/>
        <end position="468"/>
    </location>
</feature>
<dbReference type="PANTHER" id="PTHR38248">
    <property type="entry name" value="FUNK1 6"/>
    <property type="match status" value="1"/>
</dbReference>
<keyword evidence="4" id="KW-1185">Reference proteome</keyword>
<gene>
    <name evidence="3" type="ORF">FOMPIDRAFT_1052476</name>
</gene>
<dbReference type="InParanoid" id="S8FFS8"/>
<feature type="compositionally biased region" description="Basic and acidic residues" evidence="1">
    <location>
        <begin position="869"/>
        <end position="881"/>
    </location>
</feature>
<protein>
    <recommendedName>
        <fullName evidence="2">Fungal-type protein kinase domain-containing protein</fullName>
    </recommendedName>
</protein>
<dbReference type="PANTHER" id="PTHR38248:SF2">
    <property type="entry name" value="FUNK1 11"/>
    <property type="match status" value="1"/>
</dbReference>
<proteinExistence type="predicted"/>
<sequence length="921" mass="103310">MAPRASLQSSVSSAEDSSAYSGRCTPSKSSDMGNGTQSLKKDDIGDTPYWRLLDTSELNRLPWAQRIEGKINLFDEPVEREFLDVFVPGPGPSKQLPQKDLMYTFKTFDIKCKQGEECSKLISGLRYLVQEFNAENKPVFAEGSLCRVSFPLEAWDRDRNYTIPGIIMSLSGNSDTKWARTWQEISTVFEVKPDGSEDPVDESSATIKTDALPIRGLIQIAKSARNLLHTHRLLYAYVVGIYSDKARIYRFDHAAGVISKAIDLEKDPYLYDFLWRFCHYEHSCQPTSEQQRTAEPGIVLGMEPTITPASEADCDKVDQLLQTSSPPQKPLTKDERKACRWVSVVTEYNHDGSAKTTKRYIMYRVRFLTLRMFSRATRVSDAYEAETWERPAMKDAWRQLARDREDVLYDKLRDTLRQRDDLEKLVDECKTFGLPCADSATGADSGIRSDGRPHSTAADKELKDKVNDEGAPTHASDLATVSESPLYGLPGVEAGDDLGAREARKLLDMKCNDTGPSSPSEANFNFLALGEADRPPGYDVYHRTVCARLRDESWEEAKFNDRSHMRLVMKTVGRPLSSFKSTRVLVTAIRDAILGHRQAFIAGLIHRNLSDGNVMIHDGGMFSGVLLDLDYAFDWMEALELAGRPVDKEAWAAYVEEYNRSVDHFRRPECSVDDVPTLYAGRDMPSGSGVDPATSWAQRMKINLKRTGTLFFMAAQVLRTFVAHDFRHDLESAIWLLLYMVLRHTLQVHVRTKKELDRKNSYLEHFGATGELGSYEKKISYITDSITWRVKDNKPLTKLIVDLRVLLVMQNRPLEWGGPIPLTYESVLTVFNQALASPDWPANDVTLGFTLPGTGTSSGSGSQGTKHPRQNESEGEGKDGDPADEGDQPPAKRSMFGPSPLRNEVGANPPVEASDNDDVFN</sequence>
<accession>S8FFS8</accession>